<dbReference type="InterPro" id="IPR002830">
    <property type="entry name" value="UbiD"/>
</dbReference>
<dbReference type="Pfam" id="PF01977">
    <property type="entry name" value="UbiD"/>
    <property type="match status" value="1"/>
</dbReference>
<dbReference type="Gene3D" id="3.40.1670.10">
    <property type="entry name" value="UbiD C-terminal domain-like"/>
    <property type="match status" value="1"/>
</dbReference>
<dbReference type="GO" id="GO:0016831">
    <property type="term" value="F:carboxy-lyase activity"/>
    <property type="evidence" value="ECO:0007669"/>
    <property type="project" value="InterPro"/>
</dbReference>
<evidence type="ECO:0000259" key="1">
    <source>
        <dbReference type="Pfam" id="PF01977"/>
    </source>
</evidence>
<dbReference type="RefSeq" id="WP_245129188.1">
    <property type="nucleotide sequence ID" value="NZ_JALJEJ010000002.1"/>
</dbReference>
<dbReference type="AlphaFoldDB" id="A0A9X2BCJ6"/>
<feature type="domain" description="3-octaprenyl-4-hydroxybenzoate carboxy-lyase-like N-terminal" evidence="2">
    <location>
        <begin position="10"/>
        <end position="87"/>
    </location>
</feature>
<dbReference type="SUPFAM" id="SSF50475">
    <property type="entry name" value="FMN-binding split barrel"/>
    <property type="match status" value="1"/>
</dbReference>
<dbReference type="InterPro" id="IPR049381">
    <property type="entry name" value="UbiD-like_C"/>
</dbReference>
<reference evidence="4" key="1">
    <citation type="submission" date="2022-04" db="EMBL/GenBank/DDBJ databases">
        <title>Mucilaginibacter sp. RS28 isolated from freshwater.</title>
        <authorList>
            <person name="Ko S.-R."/>
        </authorList>
    </citation>
    <scope>NUCLEOTIDE SEQUENCE</scope>
    <source>
        <strain evidence="4">RS28</strain>
    </source>
</reference>
<evidence type="ECO:0000259" key="2">
    <source>
        <dbReference type="Pfam" id="PF20695"/>
    </source>
</evidence>
<dbReference type="NCBIfam" id="TIGR00148">
    <property type="entry name" value="UbiD family decarboxylase"/>
    <property type="match status" value="1"/>
</dbReference>
<dbReference type="Pfam" id="PF20695">
    <property type="entry name" value="UbiD_N"/>
    <property type="match status" value="1"/>
</dbReference>
<evidence type="ECO:0000313" key="4">
    <source>
        <dbReference type="EMBL" id="MCJ8209358.1"/>
    </source>
</evidence>
<feature type="domain" description="3-octaprenyl-4-hydroxybenzoate carboxy-lyase-like C-terminal" evidence="3">
    <location>
        <begin position="323"/>
        <end position="456"/>
    </location>
</feature>
<dbReference type="Pfam" id="PF20696">
    <property type="entry name" value="UbiD_C"/>
    <property type="match status" value="1"/>
</dbReference>
<name>A0A9X2BCJ6_9SPHI</name>
<dbReference type="EMBL" id="JALJEJ010000002">
    <property type="protein sequence ID" value="MCJ8209358.1"/>
    <property type="molecule type" value="Genomic_DNA"/>
</dbReference>
<dbReference type="Proteomes" id="UP001139450">
    <property type="component" value="Unassembled WGS sequence"/>
</dbReference>
<sequence>MGYKSLQDCITDLEKNGHLIRIKEEVDPYLEMAAIHLRVFEQQGPAILFEKVKGSKFPAVSNLFGTLHRSEFIFRDTLEKIKTLVELKNDPVKAIKKPFQYANVGLTAISALPKKISSSNIRHFEKTTIDALPQIVNWPMDGGPFVTMPQVYTEDIDKPGIMNANLGMYRIQLNGNDYITNQEIGLHYQLHRGIGVHQTKANAKGQPLKVSIFVGGPPSHPVAAVMPLPEGLSEMTFAGALGKRRFRYFYDAEGFCISADADFVITGTVAPHENKPEGPFGDHLGYYSLKHPFPLMKVHNVYHKKNAIWSFTVVGRPPQEDTSFGALIHEITGSALPNEIPGLHAVNAVDAAGVHPLLFAIGSERYTPYLRERKPQEILTIANHILGKNQLSLAKYLFIAAKEDDPKLDINNIEDFLKHILERIDLTRDLHFYTKTTIDTLDYSGSGLNSGSKVAVTVAGPVIRELWRELPSSFTLPDNFSNYKIAMPGVLAITAPKYRDELTTNQEISQLNEHLKNADLKGLPLIVLCDDADFTAANINNLVWITFTRSNPSHDIWGINSFTEHKHWGCHGPVIIDARIKPHHAPPLIKDPEVERRVDALMANLKF</sequence>
<dbReference type="SUPFAM" id="SSF143968">
    <property type="entry name" value="UbiD C-terminal domain-like"/>
    <property type="match status" value="2"/>
</dbReference>
<accession>A0A9X2BCJ6</accession>
<keyword evidence="5" id="KW-1185">Reference proteome</keyword>
<evidence type="ECO:0000313" key="5">
    <source>
        <dbReference type="Proteomes" id="UP001139450"/>
    </source>
</evidence>
<protein>
    <submittedName>
        <fullName evidence="4">UbiD family decarboxylase</fullName>
    </submittedName>
</protein>
<dbReference type="GO" id="GO:0005737">
    <property type="term" value="C:cytoplasm"/>
    <property type="evidence" value="ECO:0007669"/>
    <property type="project" value="TreeGrafter"/>
</dbReference>
<proteinExistence type="predicted"/>
<dbReference type="InterPro" id="IPR048304">
    <property type="entry name" value="UbiD_Rift_dom"/>
</dbReference>
<gene>
    <name evidence="4" type="ORF">MUY27_06530</name>
</gene>
<comment type="caution">
    <text evidence="4">The sequence shown here is derived from an EMBL/GenBank/DDBJ whole genome shotgun (WGS) entry which is preliminary data.</text>
</comment>
<organism evidence="4 5">
    <name type="scientific">Mucilaginibacter straminoryzae</name>
    <dbReference type="NCBI Taxonomy" id="2932774"/>
    <lineage>
        <taxon>Bacteria</taxon>
        <taxon>Pseudomonadati</taxon>
        <taxon>Bacteroidota</taxon>
        <taxon>Sphingobacteriia</taxon>
        <taxon>Sphingobacteriales</taxon>
        <taxon>Sphingobacteriaceae</taxon>
        <taxon>Mucilaginibacter</taxon>
    </lineage>
</organism>
<evidence type="ECO:0000259" key="3">
    <source>
        <dbReference type="Pfam" id="PF20696"/>
    </source>
</evidence>
<dbReference type="PANTHER" id="PTHR30108:SF7">
    <property type="entry name" value="3-POLYPRENYL-4-HYDROXYBENZOATE DECARBOXYLASE"/>
    <property type="match status" value="1"/>
</dbReference>
<feature type="domain" description="3-octaprenyl-4-hydroxybenzoate carboxy-lyase-like Rift-related" evidence="1">
    <location>
        <begin position="123"/>
        <end position="317"/>
    </location>
</feature>
<dbReference type="PANTHER" id="PTHR30108">
    <property type="entry name" value="3-OCTAPRENYL-4-HYDROXYBENZOATE CARBOXY-LYASE-RELATED"/>
    <property type="match status" value="1"/>
</dbReference>
<dbReference type="InterPro" id="IPR049383">
    <property type="entry name" value="UbiD-like_N"/>
</dbReference>